<reference evidence="1" key="5">
    <citation type="journal article" date="2021" name="G3 (Bethesda)">
        <title>Aegilops tauschii genome assembly Aet v5.0 features greater sequence contiguity and improved annotation.</title>
        <authorList>
            <person name="Wang L."/>
            <person name="Zhu T."/>
            <person name="Rodriguez J.C."/>
            <person name="Deal K.R."/>
            <person name="Dubcovsky J."/>
            <person name="McGuire P.E."/>
            <person name="Lux T."/>
            <person name="Spannagl M."/>
            <person name="Mayer K.F.X."/>
            <person name="Baldrich P."/>
            <person name="Meyers B.C."/>
            <person name="Huo N."/>
            <person name="Gu Y.Q."/>
            <person name="Zhou H."/>
            <person name="Devos K.M."/>
            <person name="Bennetzen J.L."/>
            <person name="Unver T."/>
            <person name="Budak H."/>
            <person name="Gulick P.J."/>
            <person name="Galiba G."/>
            <person name="Kalapos B."/>
            <person name="Nelson D.R."/>
            <person name="Li P."/>
            <person name="You F.M."/>
            <person name="Luo M.C."/>
            <person name="Dvorak J."/>
        </authorList>
    </citation>
    <scope>NUCLEOTIDE SEQUENCE [LARGE SCALE GENOMIC DNA]</scope>
    <source>
        <strain evidence="1">cv. AL8/78</strain>
    </source>
</reference>
<reference evidence="1" key="4">
    <citation type="submission" date="2019-03" db="UniProtKB">
        <authorList>
            <consortium name="EnsemblPlants"/>
        </authorList>
    </citation>
    <scope>IDENTIFICATION</scope>
</reference>
<evidence type="ECO:0000313" key="2">
    <source>
        <dbReference type="Proteomes" id="UP000015105"/>
    </source>
</evidence>
<proteinExistence type="predicted"/>
<reference evidence="2" key="1">
    <citation type="journal article" date="2014" name="Science">
        <title>Ancient hybridizations among the ancestral genomes of bread wheat.</title>
        <authorList>
            <consortium name="International Wheat Genome Sequencing Consortium,"/>
            <person name="Marcussen T."/>
            <person name="Sandve S.R."/>
            <person name="Heier L."/>
            <person name="Spannagl M."/>
            <person name="Pfeifer M."/>
            <person name="Jakobsen K.S."/>
            <person name="Wulff B.B."/>
            <person name="Steuernagel B."/>
            <person name="Mayer K.F."/>
            <person name="Olsen O.A."/>
        </authorList>
    </citation>
    <scope>NUCLEOTIDE SEQUENCE [LARGE SCALE GENOMIC DNA]</scope>
    <source>
        <strain evidence="2">cv. AL8/78</strain>
    </source>
</reference>
<reference evidence="2" key="2">
    <citation type="journal article" date="2017" name="Nat. Plants">
        <title>The Aegilops tauschii genome reveals multiple impacts of transposons.</title>
        <authorList>
            <person name="Zhao G."/>
            <person name="Zou C."/>
            <person name="Li K."/>
            <person name="Wang K."/>
            <person name="Li T."/>
            <person name="Gao L."/>
            <person name="Zhang X."/>
            <person name="Wang H."/>
            <person name="Yang Z."/>
            <person name="Liu X."/>
            <person name="Jiang W."/>
            <person name="Mao L."/>
            <person name="Kong X."/>
            <person name="Jiao Y."/>
            <person name="Jia J."/>
        </authorList>
    </citation>
    <scope>NUCLEOTIDE SEQUENCE [LARGE SCALE GENOMIC DNA]</scope>
    <source>
        <strain evidence="2">cv. AL8/78</strain>
    </source>
</reference>
<organism evidence="1 2">
    <name type="scientific">Aegilops tauschii subsp. strangulata</name>
    <name type="common">Goatgrass</name>
    <dbReference type="NCBI Taxonomy" id="200361"/>
    <lineage>
        <taxon>Eukaryota</taxon>
        <taxon>Viridiplantae</taxon>
        <taxon>Streptophyta</taxon>
        <taxon>Embryophyta</taxon>
        <taxon>Tracheophyta</taxon>
        <taxon>Spermatophyta</taxon>
        <taxon>Magnoliopsida</taxon>
        <taxon>Liliopsida</taxon>
        <taxon>Poales</taxon>
        <taxon>Poaceae</taxon>
        <taxon>BOP clade</taxon>
        <taxon>Pooideae</taxon>
        <taxon>Triticodae</taxon>
        <taxon>Triticeae</taxon>
        <taxon>Triticinae</taxon>
        <taxon>Aegilops</taxon>
    </lineage>
</organism>
<evidence type="ECO:0000313" key="1">
    <source>
        <dbReference type="EnsemblPlants" id="AET6Gv20338200.4"/>
    </source>
</evidence>
<name>A0A453NDB7_AEGTS</name>
<keyword evidence="2" id="KW-1185">Reference proteome</keyword>
<dbReference type="EnsemblPlants" id="AET6Gv20338200.4">
    <property type="protein sequence ID" value="AET6Gv20338200.4"/>
    <property type="gene ID" value="AET6Gv20338200"/>
</dbReference>
<accession>A0A453NDB7</accession>
<reference evidence="1" key="3">
    <citation type="journal article" date="2017" name="Nature">
        <title>Genome sequence of the progenitor of the wheat D genome Aegilops tauschii.</title>
        <authorList>
            <person name="Luo M.C."/>
            <person name="Gu Y.Q."/>
            <person name="Puiu D."/>
            <person name="Wang H."/>
            <person name="Twardziok S.O."/>
            <person name="Deal K.R."/>
            <person name="Huo N."/>
            <person name="Zhu T."/>
            <person name="Wang L."/>
            <person name="Wang Y."/>
            <person name="McGuire P.E."/>
            <person name="Liu S."/>
            <person name="Long H."/>
            <person name="Ramasamy R.K."/>
            <person name="Rodriguez J.C."/>
            <person name="Van S.L."/>
            <person name="Yuan L."/>
            <person name="Wang Z."/>
            <person name="Xia Z."/>
            <person name="Xiao L."/>
            <person name="Anderson O.D."/>
            <person name="Ouyang S."/>
            <person name="Liang Y."/>
            <person name="Zimin A.V."/>
            <person name="Pertea G."/>
            <person name="Qi P."/>
            <person name="Bennetzen J.L."/>
            <person name="Dai X."/>
            <person name="Dawson M.W."/>
            <person name="Muller H.G."/>
            <person name="Kugler K."/>
            <person name="Rivarola-Duarte L."/>
            <person name="Spannagl M."/>
            <person name="Mayer K.F.X."/>
            <person name="Lu F.H."/>
            <person name="Bevan M.W."/>
            <person name="Leroy P."/>
            <person name="Li P."/>
            <person name="You F.M."/>
            <person name="Sun Q."/>
            <person name="Liu Z."/>
            <person name="Lyons E."/>
            <person name="Wicker T."/>
            <person name="Salzberg S.L."/>
            <person name="Devos K.M."/>
            <person name="Dvorak J."/>
        </authorList>
    </citation>
    <scope>NUCLEOTIDE SEQUENCE [LARGE SCALE GENOMIC DNA]</scope>
    <source>
        <strain evidence="1">cv. AL8/78</strain>
    </source>
</reference>
<dbReference type="Gramene" id="AET6Gv20338200.4">
    <property type="protein sequence ID" value="AET6Gv20338200.4"/>
    <property type="gene ID" value="AET6Gv20338200"/>
</dbReference>
<dbReference type="AlphaFoldDB" id="A0A453NDB7"/>
<dbReference type="Proteomes" id="UP000015105">
    <property type="component" value="Chromosome 6D"/>
</dbReference>
<sequence>MPKRHVRAPVASYYNGPFFIKNKFNIIVGV</sequence>
<protein>
    <submittedName>
        <fullName evidence="1">Uncharacterized protein</fullName>
    </submittedName>
</protein>